<evidence type="ECO:0000313" key="3">
    <source>
        <dbReference type="EMBL" id="QBK25418.1"/>
    </source>
</evidence>
<keyword evidence="4" id="KW-1185">Reference proteome</keyword>
<dbReference type="PROSITE" id="PS51257">
    <property type="entry name" value="PROKAR_LIPOPROTEIN"/>
    <property type="match status" value="1"/>
</dbReference>
<protein>
    <submittedName>
        <fullName evidence="3">Uncharacterized protein</fullName>
    </submittedName>
</protein>
<gene>
    <name evidence="3" type="ORF">DKZ56_05855</name>
</gene>
<evidence type="ECO:0000256" key="1">
    <source>
        <dbReference type="SAM" id="MobiDB-lite"/>
    </source>
</evidence>
<feature type="region of interest" description="Disordered" evidence="1">
    <location>
        <begin position="184"/>
        <end position="216"/>
    </location>
</feature>
<feature type="signal peptide" evidence="2">
    <location>
        <begin position="1"/>
        <end position="17"/>
    </location>
</feature>
<dbReference type="AlphaFoldDB" id="A0A4P6UU64"/>
<accession>A0A4P6UU64</accession>
<dbReference type="PANTHER" id="PTHR41247">
    <property type="entry name" value="HTH-TYPE TRANSCRIPTIONAL REPRESSOR YCNK"/>
    <property type="match status" value="1"/>
</dbReference>
<dbReference type="Proteomes" id="UP000291151">
    <property type="component" value="Chromosome"/>
</dbReference>
<dbReference type="Pfam" id="PF05573">
    <property type="entry name" value="NosL"/>
    <property type="match status" value="1"/>
</dbReference>
<name>A0A4P6UU64_9BACL</name>
<reference evidence="3 4" key="1">
    <citation type="submission" date="2019-02" db="EMBL/GenBank/DDBJ databases">
        <title>Ureibacillus thermophilus.</title>
        <authorList>
            <person name="Sunny J.S."/>
            <person name="Natarajan A."/>
            <person name="Saleena L.M."/>
        </authorList>
    </citation>
    <scope>NUCLEOTIDE SEQUENCE [LARGE SCALE GENOMIC DNA]</scope>
    <source>
        <strain evidence="3 4">LM102</strain>
    </source>
</reference>
<feature type="compositionally biased region" description="Basic and acidic residues" evidence="1">
    <location>
        <begin position="44"/>
        <end position="66"/>
    </location>
</feature>
<dbReference type="InterPro" id="IPR008719">
    <property type="entry name" value="N2O_reductase_NosL"/>
</dbReference>
<proteinExistence type="predicted"/>
<dbReference type="KEGG" id="uth:DKZ56_05855"/>
<evidence type="ECO:0000313" key="4">
    <source>
        <dbReference type="Proteomes" id="UP000291151"/>
    </source>
</evidence>
<sequence>MKKFLTLVMLLAMFTLAACGQSDQSSNNEESKNTTQEETSTEQQNKKDTTTAEVSKPDPRLQEPTEHTVCEMCNMKVYEATDELGKFTGQAIKEDGSIAFYDDIGCLLNAELAHNEKNQKYVRDYNTLEWVLVDDATIVKTDLKSPMNWGYVFFKNKEDAEKFIAENSSYKIVELDVVKQEAKERREAKLKKQAEQQQQQQNGNMDSMSHEGHSHS</sequence>
<evidence type="ECO:0000256" key="2">
    <source>
        <dbReference type="SAM" id="SignalP"/>
    </source>
</evidence>
<dbReference type="RefSeq" id="WP_208651806.1">
    <property type="nucleotide sequence ID" value="NZ_CP036528.1"/>
</dbReference>
<keyword evidence="2" id="KW-0732">Signal</keyword>
<dbReference type="EMBL" id="CP036528">
    <property type="protein sequence ID" value="QBK25418.1"/>
    <property type="molecule type" value="Genomic_DNA"/>
</dbReference>
<feature type="chain" id="PRO_5039253716" evidence="2">
    <location>
        <begin position="18"/>
        <end position="216"/>
    </location>
</feature>
<dbReference type="PANTHER" id="PTHR41247:SF1">
    <property type="entry name" value="HTH-TYPE TRANSCRIPTIONAL REPRESSOR YCNK"/>
    <property type="match status" value="1"/>
</dbReference>
<feature type="compositionally biased region" description="Low complexity" evidence="1">
    <location>
        <begin position="24"/>
        <end position="43"/>
    </location>
</feature>
<feature type="region of interest" description="Disordered" evidence="1">
    <location>
        <begin position="22"/>
        <end position="66"/>
    </location>
</feature>
<feature type="compositionally biased region" description="Basic and acidic residues" evidence="1">
    <location>
        <begin position="184"/>
        <end position="194"/>
    </location>
</feature>
<dbReference type="CDD" id="cd00590">
    <property type="entry name" value="RRM_SF"/>
    <property type="match status" value="1"/>
</dbReference>
<dbReference type="SUPFAM" id="SSF160387">
    <property type="entry name" value="NosL/MerB-like"/>
    <property type="match status" value="1"/>
</dbReference>
<organism evidence="3 4">
    <name type="scientific">Ureibacillus thermophilus</name>
    <dbReference type="NCBI Taxonomy" id="367743"/>
    <lineage>
        <taxon>Bacteria</taxon>
        <taxon>Bacillati</taxon>
        <taxon>Bacillota</taxon>
        <taxon>Bacilli</taxon>
        <taxon>Bacillales</taxon>
        <taxon>Caryophanaceae</taxon>
        <taxon>Ureibacillus</taxon>
    </lineage>
</organism>